<evidence type="ECO:0000313" key="6">
    <source>
        <dbReference type="EMBL" id="KIV92485.1"/>
    </source>
</evidence>
<sequence length="1304" mass="147256">MAHNSLKRPSFGDIVPLGALYDARTDSFLSDQLLQSFPPPASILVTDKASITVQLSESHTYYDKLALLGASPDLGASLLTGLNASKASACFLTEDQGAESNLAVALSLRHCVTTVHEKLNFGANEVKASINLSCLQQSQATHVVAEITYGFQNIVTSSCIRNPSQPGHEIRQYLHNHLAAMEDGILRGQVTDPGSTPDRKPTDSISVLLYSDQVASTKAHPTDFRSAKDFLLNSRDHAAKFNGGKGIPLTYTLLPVEWLSFIASIELPSTSQWVQPDADYLADFFGLLEDNIQVRKRLQDYWSYLGRHKHLVPPQHLDEVTAQLNRAVAVTKEIKTQYGQLLYAVRSGKTPAKQLSGLIDSFRNGGSSPTSLLSVVDVYTRKLAFIDLMTSKGAVYFRDGQPLDLPKGNVYTLYFTRTCMADTQLWNENSGLLEQLLDDNSSKKTIRMVDCDDSSRKIQNVTVRYHRDRQLITGDLRRLRQFLNDKCLMRFDDRHLDSWGVKKPLERKPMRLPCPALTCDPQAACSWICSRCYSPIDYGFQDGYMYCDCGRTQTRYWAYRCNATHHGSDFMRYDNRHLSHLLKGLEPFEELNILILGETGVGKSTFVNAFVNYLAHESLDEAIQATDIEHVIPCSFATQTIDETDSQKKLVQTQIKIGSANDEEFDGSKGQSATQKTLTYPIFVGSTMIRLIDTPGIGDTRGVEQDRRNMADVLSVLRNYKELHGILVLLKPNNSRLNVMFKFCIKELLTHLHRNAAQNMVFGFTNTRGSNYNPGDTFKPLEALLSEYKDVKLGLFHDTVYCFDSESFRYLAAHKQGVNLGSFDDYVRSWEQSATESRRLLQHFRGLEPHQVKNTLSLNETRHMILQLTKPMAEIAQKIQDTISLNERDAELLRNSKLSKVDMLQKLTIQQSSVVFTPVQRPKTVCSNAKCIEKVDTLGPNGEDTIHTSLCHDPCCLTNVPVEKVGTPELIECFAFNHTPNCLKCGHHWTEHKHILYEHKGTTRTIKDPKVEMLLKDNAQVTTVIEAAIKSKEAMIAEFKYEHREIQKAAVQFSLWLKRHSITPYNDATLEYLDHLIKEETSRVQVGGNRARLDAFEQYRREYQELVKVFQANIGRGSAEESMDAEGVDKLIKQLYSLKHYGQDLRKLRDVVVIAHAATYRERPYRVRWNRGYAIGYESMEPGSYEPIRISKTWERPRNPFGFLDRSRHSRHQSSGARDPHIDPYNEKAGYNEKSVYGEEVNEKGELQPEMSSPGQTITSAMAPPSYFEAAISPQHSGIGLHGRRLGSRSLSSKLSSKLSLLFK</sequence>
<dbReference type="GeneID" id="27321624"/>
<keyword evidence="7" id="KW-1185">Reference proteome</keyword>
<reference evidence="6 7" key="1">
    <citation type="submission" date="2015-01" db="EMBL/GenBank/DDBJ databases">
        <title>The Genome Sequence of Exophiala mesophila CBS40295.</title>
        <authorList>
            <consortium name="The Broad Institute Genomics Platform"/>
            <person name="Cuomo C."/>
            <person name="de Hoog S."/>
            <person name="Gorbushina A."/>
            <person name="Stielow B."/>
            <person name="Teixiera M."/>
            <person name="Abouelleil A."/>
            <person name="Chapman S.B."/>
            <person name="Priest M."/>
            <person name="Young S.K."/>
            <person name="Wortman J."/>
            <person name="Nusbaum C."/>
            <person name="Birren B."/>
        </authorList>
    </citation>
    <scope>NUCLEOTIDE SEQUENCE [LARGE SCALE GENOMIC DNA]</scope>
    <source>
        <strain evidence="6 7">CBS 40295</strain>
    </source>
</reference>
<dbReference type="Pfam" id="PF01926">
    <property type="entry name" value="MMR_HSR1"/>
    <property type="match status" value="1"/>
</dbReference>
<evidence type="ECO:0000259" key="2">
    <source>
        <dbReference type="Pfam" id="PF01926"/>
    </source>
</evidence>
<evidence type="ECO:0000259" key="4">
    <source>
        <dbReference type="Pfam" id="PF24676"/>
    </source>
</evidence>
<dbReference type="InterPro" id="IPR027417">
    <property type="entry name" value="P-loop_NTPase"/>
</dbReference>
<feature type="region of interest" description="Disordered" evidence="1">
    <location>
        <begin position="1201"/>
        <end position="1228"/>
    </location>
</feature>
<dbReference type="STRING" id="212818.A0A0D1WTE2"/>
<feature type="domain" description="SNTX MACPF/CDC-like" evidence="3">
    <location>
        <begin position="7"/>
        <end position="259"/>
    </location>
</feature>
<dbReference type="EMBL" id="KN847522">
    <property type="protein sequence ID" value="KIV92485.1"/>
    <property type="molecule type" value="Genomic_DNA"/>
</dbReference>
<dbReference type="SUPFAM" id="SSF52540">
    <property type="entry name" value="P-loop containing nucleoside triphosphate hydrolases"/>
    <property type="match status" value="1"/>
</dbReference>
<dbReference type="GO" id="GO:0005525">
    <property type="term" value="F:GTP binding"/>
    <property type="evidence" value="ECO:0007669"/>
    <property type="project" value="InterPro"/>
</dbReference>
<evidence type="ECO:0000259" key="3">
    <source>
        <dbReference type="Pfam" id="PF24674"/>
    </source>
</evidence>
<evidence type="ECO:0000259" key="5">
    <source>
        <dbReference type="Pfam" id="PF26633"/>
    </source>
</evidence>
<dbReference type="PANTHER" id="PTHR32046:SF11">
    <property type="entry name" value="IMMUNE-ASSOCIATED NUCLEOTIDE-BINDING PROTEIN 10-LIKE"/>
    <property type="match status" value="1"/>
</dbReference>
<protein>
    <submittedName>
        <fullName evidence="6">Uncharacterized protein</fullName>
    </submittedName>
</protein>
<dbReference type="HOGENOM" id="CLU_008351_0_0_1"/>
<dbReference type="OrthoDB" id="8954335at2759"/>
<dbReference type="InterPro" id="IPR056073">
    <property type="entry name" value="DUF7656"/>
</dbReference>
<feature type="domain" description="DUF8206" evidence="5">
    <location>
        <begin position="919"/>
        <end position="998"/>
    </location>
</feature>
<proteinExistence type="predicted"/>
<feature type="domain" description="G" evidence="2">
    <location>
        <begin position="593"/>
        <end position="731"/>
    </location>
</feature>
<dbReference type="VEuPathDB" id="FungiDB:PV10_03779"/>
<dbReference type="PANTHER" id="PTHR32046">
    <property type="entry name" value="G DOMAIN-CONTAINING PROTEIN"/>
    <property type="match status" value="1"/>
</dbReference>
<evidence type="ECO:0000256" key="1">
    <source>
        <dbReference type="SAM" id="MobiDB-lite"/>
    </source>
</evidence>
<gene>
    <name evidence="6" type="ORF">PV10_03779</name>
</gene>
<dbReference type="Gene3D" id="3.40.50.300">
    <property type="entry name" value="P-loop containing nucleotide triphosphate hydrolases"/>
    <property type="match status" value="1"/>
</dbReference>
<dbReference type="PROSITE" id="PS00675">
    <property type="entry name" value="SIGMA54_INTERACT_1"/>
    <property type="match status" value="1"/>
</dbReference>
<dbReference type="OMA" id="HMHIYYD"/>
<evidence type="ECO:0000313" key="7">
    <source>
        <dbReference type="Proteomes" id="UP000054302"/>
    </source>
</evidence>
<dbReference type="RefSeq" id="XP_016224059.1">
    <property type="nucleotide sequence ID" value="XM_016368271.1"/>
</dbReference>
<dbReference type="InterPro" id="IPR056072">
    <property type="entry name" value="SNTX_MACPF/CDC-like_dom"/>
</dbReference>
<name>A0A0D1WTE2_EXOME</name>
<dbReference type="InterPro" id="IPR025662">
    <property type="entry name" value="Sigma_54_int_dom_ATP-bd_1"/>
</dbReference>
<dbReference type="InterPro" id="IPR006073">
    <property type="entry name" value="GTP-bd"/>
</dbReference>
<feature type="domain" description="DUF7656" evidence="4">
    <location>
        <begin position="389"/>
        <end position="479"/>
    </location>
</feature>
<dbReference type="Pfam" id="PF24674">
    <property type="entry name" value="MACPF_SNTX"/>
    <property type="match status" value="1"/>
</dbReference>
<dbReference type="Pfam" id="PF24676">
    <property type="entry name" value="DUF7656"/>
    <property type="match status" value="1"/>
</dbReference>
<dbReference type="Proteomes" id="UP000054302">
    <property type="component" value="Unassembled WGS sequence"/>
</dbReference>
<dbReference type="InterPro" id="IPR058519">
    <property type="entry name" value="DUF8206"/>
</dbReference>
<organism evidence="6 7">
    <name type="scientific">Exophiala mesophila</name>
    <name type="common">Black yeast-like fungus</name>
    <dbReference type="NCBI Taxonomy" id="212818"/>
    <lineage>
        <taxon>Eukaryota</taxon>
        <taxon>Fungi</taxon>
        <taxon>Dikarya</taxon>
        <taxon>Ascomycota</taxon>
        <taxon>Pezizomycotina</taxon>
        <taxon>Eurotiomycetes</taxon>
        <taxon>Chaetothyriomycetidae</taxon>
        <taxon>Chaetothyriales</taxon>
        <taxon>Herpotrichiellaceae</taxon>
        <taxon>Exophiala</taxon>
    </lineage>
</organism>
<dbReference type="Pfam" id="PF26633">
    <property type="entry name" value="DUF8206"/>
    <property type="match status" value="1"/>
</dbReference>
<accession>A0A0D1WTE2</accession>